<dbReference type="CDD" id="cd07185">
    <property type="entry name" value="OmpA_C-like"/>
    <property type="match status" value="1"/>
</dbReference>
<dbReference type="InterPro" id="IPR050330">
    <property type="entry name" value="Bact_OuterMem_StrucFunc"/>
</dbReference>
<feature type="compositionally biased region" description="Basic and acidic residues" evidence="2">
    <location>
        <begin position="1"/>
        <end position="18"/>
    </location>
</feature>
<feature type="region of interest" description="Disordered" evidence="2">
    <location>
        <begin position="462"/>
        <end position="492"/>
    </location>
</feature>
<dbReference type="NCBIfam" id="TIGR03349">
    <property type="entry name" value="IV_VI_DotU"/>
    <property type="match status" value="1"/>
</dbReference>
<gene>
    <name evidence="4" type="ORF">SAMN05444581_10668</name>
</gene>
<evidence type="ECO:0000256" key="2">
    <source>
        <dbReference type="SAM" id="MobiDB-lite"/>
    </source>
</evidence>
<dbReference type="STRING" id="1612308.SAMN05444581_10668"/>
<dbReference type="EMBL" id="FOSN01000006">
    <property type="protein sequence ID" value="SFK33353.1"/>
    <property type="molecule type" value="Genomic_DNA"/>
</dbReference>
<dbReference type="InterPro" id="IPR017732">
    <property type="entry name" value="T4/T6SS_DotU"/>
</dbReference>
<evidence type="ECO:0000313" key="5">
    <source>
        <dbReference type="Proteomes" id="UP000198755"/>
    </source>
</evidence>
<dbReference type="NCBIfam" id="TIGR03350">
    <property type="entry name" value="type_VI_ompA"/>
    <property type="match status" value="1"/>
</dbReference>
<reference evidence="4 5" key="1">
    <citation type="submission" date="2016-10" db="EMBL/GenBank/DDBJ databases">
        <authorList>
            <person name="de Groot N.N."/>
        </authorList>
    </citation>
    <scope>NUCLEOTIDE SEQUENCE [LARGE SCALE GENOMIC DNA]</scope>
    <source>
        <strain evidence="4 5">NE2</strain>
    </source>
</reference>
<dbReference type="NCBIfam" id="NF038228">
    <property type="entry name" value="IcmH_DotU_IVB"/>
    <property type="match status" value="1"/>
</dbReference>
<keyword evidence="5" id="KW-1185">Reference proteome</keyword>
<accession>A0A1I3YNI6</accession>
<dbReference type="Pfam" id="PF00691">
    <property type="entry name" value="OmpA"/>
    <property type="match status" value="1"/>
</dbReference>
<feature type="domain" description="OmpA-like" evidence="3">
    <location>
        <begin position="372"/>
        <end position="492"/>
    </location>
</feature>
<dbReference type="InterPro" id="IPR017733">
    <property type="entry name" value="OmpA-like_dom_proteobacteria"/>
</dbReference>
<dbReference type="AlphaFoldDB" id="A0A1I3YNI6"/>
<dbReference type="Gene3D" id="1.25.40.590">
    <property type="entry name" value="Type IV / VI secretion system, DotU"/>
    <property type="match status" value="1"/>
</dbReference>
<dbReference type="Proteomes" id="UP000198755">
    <property type="component" value="Unassembled WGS sequence"/>
</dbReference>
<proteinExistence type="predicted"/>
<protein>
    <submittedName>
        <fullName evidence="4">Type VI secretion system protein ImpK</fullName>
    </submittedName>
</protein>
<dbReference type="Pfam" id="PF09850">
    <property type="entry name" value="DotU"/>
    <property type="match status" value="1"/>
</dbReference>
<evidence type="ECO:0000256" key="1">
    <source>
        <dbReference type="PROSITE-ProRule" id="PRU00473"/>
    </source>
</evidence>
<evidence type="ECO:0000313" key="4">
    <source>
        <dbReference type="EMBL" id="SFK33353.1"/>
    </source>
</evidence>
<dbReference type="InterPro" id="IPR038522">
    <property type="entry name" value="T4/T6SS_DotU_sf"/>
</dbReference>
<dbReference type="Gene3D" id="3.30.1330.60">
    <property type="entry name" value="OmpA-like domain"/>
    <property type="match status" value="1"/>
</dbReference>
<dbReference type="GO" id="GO:0016020">
    <property type="term" value="C:membrane"/>
    <property type="evidence" value="ECO:0007669"/>
    <property type="project" value="UniProtKB-UniRule"/>
</dbReference>
<dbReference type="PANTHER" id="PTHR30329">
    <property type="entry name" value="STATOR ELEMENT OF FLAGELLAR MOTOR COMPLEX"/>
    <property type="match status" value="1"/>
</dbReference>
<name>A0A1I3YNI6_9HYPH</name>
<dbReference type="RefSeq" id="WP_091681037.1">
    <property type="nucleotide sequence ID" value="NZ_FOSN01000006.1"/>
</dbReference>
<dbReference type="InterPro" id="IPR006665">
    <property type="entry name" value="OmpA-like"/>
</dbReference>
<keyword evidence="1" id="KW-0472">Membrane</keyword>
<organism evidence="4 5">
    <name type="scientific">Methylocapsa palsarum</name>
    <dbReference type="NCBI Taxonomy" id="1612308"/>
    <lineage>
        <taxon>Bacteria</taxon>
        <taxon>Pseudomonadati</taxon>
        <taxon>Pseudomonadota</taxon>
        <taxon>Alphaproteobacteria</taxon>
        <taxon>Hyphomicrobiales</taxon>
        <taxon>Beijerinckiaceae</taxon>
        <taxon>Methylocapsa</taxon>
    </lineage>
</organism>
<sequence>MSEKDPGRGLEENDDRTVFRPMPAARPSSGIAPSGIAPNPDSGEASRQPAPNLAEEGTIFRPNPGGRRPAGVLADPARKPPPPVPRQSAVQGLDLTAPNANPIMQAAGPLLLLLGRLRTALLRAPGPGLTAQIAAAIEKSERDMRAVGVAPDDVDTAKYVLCATADEVLSNLPDEDRNPALQSGLMTRFFGETNQGSRFFDELDRIKQDTSARHQLLELFQACLALGFHGGRQTLPGGAATLQDLRHDLSEVLQRSAPAPVRQLSPRWEGQPLASHAVSLRVPLWTAAGVAGLIVFANFVGLRLSLSHQAEAAAETLIALNPQTPVSIARKVAVDPPPAPPPTQAQVSQIDHIRKVLEPNIDAGSLSVESSANQIVIHITDRALFQPGKATILEDVRPLMMFIALALDDEKGAVKVVGHSDNTPISNARFASNFELSLERAKAVGALLKQSLSRPERVEIEGKGADLPIASNDTPEGRNKNRRVEIVVPRSD</sequence>
<evidence type="ECO:0000259" key="3">
    <source>
        <dbReference type="PROSITE" id="PS51123"/>
    </source>
</evidence>
<dbReference type="PANTHER" id="PTHR30329:SF19">
    <property type="entry name" value="OUTER MEMBRANE PROTEIN, OMPA FAMILY"/>
    <property type="match status" value="1"/>
</dbReference>
<dbReference type="PROSITE" id="PS51123">
    <property type="entry name" value="OMPA_2"/>
    <property type="match status" value="1"/>
</dbReference>
<feature type="compositionally biased region" description="Basic and acidic residues" evidence="2">
    <location>
        <begin position="475"/>
        <end position="492"/>
    </location>
</feature>
<feature type="region of interest" description="Disordered" evidence="2">
    <location>
        <begin position="1"/>
        <end position="89"/>
    </location>
</feature>
<dbReference type="OrthoDB" id="345640at2"/>
<dbReference type="SUPFAM" id="SSF103088">
    <property type="entry name" value="OmpA-like"/>
    <property type="match status" value="1"/>
</dbReference>
<dbReference type="InterPro" id="IPR036737">
    <property type="entry name" value="OmpA-like_sf"/>
</dbReference>